<name>A0AA41QCK5_9MICO</name>
<dbReference type="GO" id="GO:0016740">
    <property type="term" value="F:transferase activity"/>
    <property type="evidence" value="ECO:0007669"/>
    <property type="project" value="UniProtKB-KW"/>
</dbReference>
<dbReference type="InterPro" id="IPR050509">
    <property type="entry name" value="CoA-transferase_III"/>
</dbReference>
<dbReference type="InterPro" id="IPR023606">
    <property type="entry name" value="CoA-Trfase_III_dom_1_sf"/>
</dbReference>
<organism evidence="2 3">
    <name type="scientific">Antribacter soli</name>
    <dbReference type="NCBI Taxonomy" id="2910976"/>
    <lineage>
        <taxon>Bacteria</taxon>
        <taxon>Bacillati</taxon>
        <taxon>Actinomycetota</taxon>
        <taxon>Actinomycetes</taxon>
        <taxon>Micrococcales</taxon>
        <taxon>Promicromonosporaceae</taxon>
        <taxon>Antribacter</taxon>
    </lineage>
</organism>
<dbReference type="Gene3D" id="3.40.50.10540">
    <property type="entry name" value="Crotonobetainyl-coa:carnitine coa-transferase, domain 1"/>
    <property type="match status" value="1"/>
</dbReference>
<dbReference type="PANTHER" id="PTHR48228">
    <property type="entry name" value="SUCCINYL-COA--D-CITRAMALATE COA-TRANSFERASE"/>
    <property type="match status" value="1"/>
</dbReference>
<dbReference type="PANTHER" id="PTHR48228:SF4">
    <property type="entry name" value="BLR3030 PROTEIN"/>
    <property type="match status" value="1"/>
</dbReference>
<comment type="caution">
    <text evidence="2">The sequence shown here is derived from an EMBL/GenBank/DDBJ whole genome shotgun (WGS) entry which is preliminary data.</text>
</comment>
<sequence length="518" mass="54447">MMDGGSGDVGGPDGGDVDSTGLKSTGLDEGTVEIERDVPHVGERGAWLAATLPALDLALGSVQAFRRAAADAGATGPLVDDPLNPARVAASFASDRLLRLDGHPVVSFAELSGFFPTGDGWVRTHANYPHHHRQLVRLLGVHEAAARPDLEACLSSWSAQVLEDRAAEANAVAVRVRTEQEWRDSPMGEAAWDGPLVRIATRTRSGGTASPGTAAPGSASARSAHRHGSHGLLAGIRVLDLTRVIAGPVATRALALLGADVLRIDPPVPAEIRWQHLDTGQGKHTALLDLNDRGDLARAQDLLDEADVLVTGYRPGAVERFGLRTPDHVVHARISAWGPTGPWAGRRGFDSIVQAATGIAVIESSGETPGVLPAQVLDHATGYLLAAGVVRALTARDGVRAKGAEQPLLGDGLGRDVSASLARTAAWLLDEPDRDPVHPPAGRPSGTVTHGGMHALPERPRSVRLSDEALGGWREPESWWALGRREPAVTTALPALPVDDYPAPAHPWGSDHACWPKP</sequence>
<protein>
    <submittedName>
        <fullName evidence="2">CoA transferase</fullName>
    </submittedName>
</protein>
<reference evidence="2" key="1">
    <citation type="submission" date="2022-01" db="EMBL/GenBank/DDBJ databases">
        <title>Antribacter sp. nov., isolated from Guizhou of China.</title>
        <authorList>
            <person name="Chengliang C."/>
            <person name="Ya Z."/>
        </authorList>
    </citation>
    <scope>NUCLEOTIDE SEQUENCE</scope>
    <source>
        <strain evidence="2">KLBMP 9083</strain>
    </source>
</reference>
<feature type="region of interest" description="Disordered" evidence="1">
    <location>
        <begin position="1"/>
        <end position="32"/>
    </location>
</feature>
<feature type="region of interest" description="Disordered" evidence="1">
    <location>
        <begin position="203"/>
        <end position="226"/>
    </location>
</feature>
<proteinExistence type="predicted"/>
<feature type="region of interest" description="Disordered" evidence="1">
    <location>
        <begin position="431"/>
        <end position="460"/>
    </location>
</feature>
<feature type="compositionally biased region" description="Low complexity" evidence="1">
    <location>
        <begin position="203"/>
        <end position="222"/>
    </location>
</feature>
<feature type="compositionally biased region" description="Gly residues" evidence="1">
    <location>
        <begin position="1"/>
        <end position="14"/>
    </location>
</feature>
<dbReference type="InterPro" id="IPR003673">
    <property type="entry name" value="CoA-Trfase_fam_III"/>
</dbReference>
<accession>A0AA41QCK5</accession>
<dbReference type="Proteomes" id="UP001165405">
    <property type="component" value="Unassembled WGS sequence"/>
</dbReference>
<keyword evidence="2" id="KW-0808">Transferase</keyword>
<dbReference type="SUPFAM" id="SSF89796">
    <property type="entry name" value="CoA-transferase family III (CaiB/BaiF)"/>
    <property type="match status" value="2"/>
</dbReference>
<dbReference type="AlphaFoldDB" id="A0AA41QCK5"/>
<dbReference type="EMBL" id="JAKGSG010000022">
    <property type="protein sequence ID" value="MCF4120641.1"/>
    <property type="molecule type" value="Genomic_DNA"/>
</dbReference>
<dbReference type="Pfam" id="PF02515">
    <property type="entry name" value="CoA_transf_3"/>
    <property type="match status" value="1"/>
</dbReference>
<evidence type="ECO:0000313" key="2">
    <source>
        <dbReference type="EMBL" id="MCF4120641.1"/>
    </source>
</evidence>
<evidence type="ECO:0000313" key="3">
    <source>
        <dbReference type="Proteomes" id="UP001165405"/>
    </source>
</evidence>
<keyword evidence="3" id="KW-1185">Reference proteome</keyword>
<dbReference type="RefSeq" id="WP_236088408.1">
    <property type="nucleotide sequence ID" value="NZ_JAKGSG010000022.1"/>
</dbReference>
<evidence type="ECO:0000256" key="1">
    <source>
        <dbReference type="SAM" id="MobiDB-lite"/>
    </source>
</evidence>
<gene>
    <name evidence="2" type="ORF">L1785_06595</name>
</gene>